<accession>A0A8S5SCQ5</accession>
<reference evidence="2" key="1">
    <citation type="journal article" date="2021" name="Proc. Natl. Acad. Sci. U.S.A.">
        <title>A Catalog of Tens of Thousands of Viruses from Human Metagenomes Reveals Hidden Associations with Chronic Diseases.</title>
        <authorList>
            <person name="Tisza M.J."/>
            <person name="Buck C.B."/>
        </authorList>
    </citation>
    <scope>NUCLEOTIDE SEQUENCE</scope>
    <source>
        <strain evidence="2">CtWhl2</strain>
    </source>
</reference>
<name>A0A8S5SCQ5_9CAUD</name>
<keyword evidence="1" id="KW-0812">Transmembrane</keyword>
<evidence type="ECO:0000313" key="2">
    <source>
        <dbReference type="EMBL" id="DAF48455.1"/>
    </source>
</evidence>
<evidence type="ECO:0000256" key="1">
    <source>
        <dbReference type="SAM" id="Phobius"/>
    </source>
</evidence>
<keyword evidence="1" id="KW-1133">Transmembrane helix</keyword>
<keyword evidence="1" id="KW-0472">Membrane</keyword>
<sequence>MKWIQITDVIKWIAVCVAISISVYVTRDGRYLWFLLIPAFLI</sequence>
<protein>
    <submittedName>
        <fullName evidence="2">Transporter</fullName>
    </submittedName>
</protein>
<proteinExistence type="predicted"/>
<feature type="transmembrane region" description="Helical" evidence="1">
    <location>
        <begin position="9"/>
        <end position="26"/>
    </location>
</feature>
<organism evidence="2">
    <name type="scientific">Siphoviridae sp. ctWhl2</name>
    <dbReference type="NCBI Taxonomy" id="2827885"/>
    <lineage>
        <taxon>Viruses</taxon>
        <taxon>Duplodnaviria</taxon>
        <taxon>Heunggongvirae</taxon>
        <taxon>Uroviricota</taxon>
        <taxon>Caudoviricetes</taxon>
    </lineage>
</organism>
<dbReference type="EMBL" id="BK032568">
    <property type="protein sequence ID" value="DAF48455.1"/>
    <property type="molecule type" value="Genomic_DNA"/>
</dbReference>